<protein>
    <recommendedName>
        <fullName evidence="2">Core-binding (CB) domain-containing protein</fullName>
    </recommendedName>
</protein>
<evidence type="ECO:0000313" key="4">
    <source>
        <dbReference type="Proteomes" id="UP000655443"/>
    </source>
</evidence>
<dbReference type="AlphaFoldDB" id="A0A919D911"/>
<proteinExistence type="predicted"/>
<reference evidence="3" key="1">
    <citation type="journal article" date="2014" name="Int. J. Syst. Evol. Microbiol.">
        <title>Complete genome sequence of Corynebacterium casei LMG S-19264T (=DSM 44701T), isolated from a smear-ripened cheese.</title>
        <authorList>
            <consortium name="US DOE Joint Genome Institute (JGI-PGF)"/>
            <person name="Walter F."/>
            <person name="Albersmeier A."/>
            <person name="Kalinowski J."/>
            <person name="Ruckert C."/>
        </authorList>
    </citation>
    <scope>NUCLEOTIDE SEQUENCE</scope>
    <source>
        <strain evidence="3">JCM 4714</strain>
    </source>
</reference>
<dbReference type="SUPFAM" id="SSF56349">
    <property type="entry name" value="DNA breaking-rejoining enzymes"/>
    <property type="match status" value="1"/>
</dbReference>
<sequence length="516" mass="56813">MTAANTPKADGTTTPGATRTVKALCPACSRLRRLRPDTGRCPWCSRTCTLCGAPRRSSQQLCAACRCRESGQRALGPCRHCGRKRVLDPATRRCRACADPATAEPAAQCQHCGKSGQWAKGLCKRCYEHSPRTVITRADGWAKRMPTEPSWWNDFAAHLAEHRHPIYAADLVATTARLILTTSACDPPTLLAHARNDAPELTGALTDFFRAHGHLSPPPGLAGRRAAARRARRIQAVPAPLRPQVQGFADFLVLQRERAPQLGLRPNQLKTIEIRLDAIRDLAGHLHAEGHRNWASVTTADLESFLCRTPARRASRLTGLRQFFAYAHHTRAVLYDPTGPITALQKRGFHGVTLTLAEQRALYQRWTTAPDIHPHEAFIGLAALLHAATITELRHLTDPCIDPARHTIQFPGRQVELPPDNATWTALQRCRDHRSRLQTDNPHLLVTRLTRTTCAPAGAAHIRDSLAPAGLLPRILRSTRLVTLAEELDIKVLTASLGMSYAGVSHYHNTAQIPAT</sequence>
<name>A0A919D911_9ACTN</name>
<comment type="caution">
    <text evidence="3">The sequence shown here is derived from an EMBL/GenBank/DDBJ whole genome shotgun (WGS) entry which is preliminary data.</text>
</comment>
<dbReference type="InterPro" id="IPR011010">
    <property type="entry name" value="DNA_brk_join_enz"/>
</dbReference>
<feature type="domain" description="Core-binding (CB)" evidence="2">
    <location>
        <begin position="239"/>
        <end position="328"/>
    </location>
</feature>
<evidence type="ECO:0000256" key="1">
    <source>
        <dbReference type="PROSITE-ProRule" id="PRU01248"/>
    </source>
</evidence>
<dbReference type="InterPro" id="IPR044068">
    <property type="entry name" value="CB"/>
</dbReference>
<dbReference type="PROSITE" id="PS51900">
    <property type="entry name" value="CB"/>
    <property type="match status" value="1"/>
</dbReference>
<dbReference type="Proteomes" id="UP000655443">
    <property type="component" value="Unassembled WGS sequence"/>
</dbReference>
<evidence type="ECO:0000259" key="2">
    <source>
        <dbReference type="PROSITE" id="PS51900"/>
    </source>
</evidence>
<reference evidence="3" key="2">
    <citation type="submission" date="2020-09" db="EMBL/GenBank/DDBJ databases">
        <authorList>
            <person name="Sun Q."/>
            <person name="Ohkuma M."/>
        </authorList>
    </citation>
    <scope>NUCLEOTIDE SEQUENCE</scope>
    <source>
        <strain evidence="3">JCM 4714</strain>
    </source>
</reference>
<keyword evidence="4" id="KW-1185">Reference proteome</keyword>
<dbReference type="EMBL" id="BMVG01000051">
    <property type="protein sequence ID" value="GHE14558.1"/>
    <property type="molecule type" value="Genomic_DNA"/>
</dbReference>
<organism evidence="3 4">
    <name type="scientific">Streptomyces alanosinicus</name>
    <dbReference type="NCBI Taxonomy" id="68171"/>
    <lineage>
        <taxon>Bacteria</taxon>
        <taxon>Bacillati</taxon>
        <taxon>Actinomycetota</taxon>
        <taxon>Actinomycetes</taxon>
        <taxon>Kitasatosporales</taxon>
        <taxon>Streptomycetaceae</taxon>
        <taxon>Streptomyces</taxon>
    </lineage>
</organism>
<evidence type="ECO:0000313" key="3">
    <source>
        <dbReference type="EMBL" id="GHE14558.1"/>
    </source>
</evidence>
<accession>A0A919D911</accession>
<keyword evidence="1" id="KW-0238">DNA-binding</keyword>
<gene>
    <name evidence="3" type="ORF">GCM10010339_85630</name>
</gene>
<dbReference type="GO" id="GO:0003677">
    <property type="term" value="F:DNA binding"/>
    <property type="evidence" value="ECO:0007669"/>
    <property type="project" value="UniProtKB-UniRule"/>
</dbReference>